<name>A0ABV2TL72_9RHOO</name>
<dbReference type="PANTHER" id="PTHR11122">
    <property type="entry name" value="APOSPORY-ASSOCIATED PROTEIN C-RELATED"/>
    <property type="match status" value="1"/>
</dbReference>
<organism evidence="5 6">
    <name type="scientific">Uliginosibacterium flavum</name>
    <dbReference type="NCBI Taxonomy" id="1396831"/>
    <lineage>
        <taxon>Bacteria</taxon>
        <taxon>Pseudomonadati</taxon>
        <taxon>Pseudomonadota</taxon>
        <taxon>Betaproteobacteria</taxon>
        <taxon>Rhodocyclales</taxon>
        <taxon>Zoogloeaceae</taxon>
        <taxon>Uliginosibacterium</taxon>
    </lineage>
</organism>
<evidence type="ECO:0000313" key="5">
    <source>
        <dbReference type="EMBL" id="MET7014674.1"/>
    </source>
</evidence>
<evidence type="ECO:0000256" key="2">
    <source>
        <dbReference type="ARBA" id="ARBA00005866"/>
    </source>
</evidence>
<protein>
    <recommendedName>
        <fullName evidence="4">Putative glucose-6-phosphate 1-epimerase</fullName>
        <ecNumber evidence="4">5.1.3.15</ecNumber>
    </recommendedName>
</protein>
<dbReference type="EMBL" id="JBEWZI010000010">
    <property type="protein sequence ID" value="MET7014674.1"/>
    <property type="molecule type" value="Genomic_DNA"/>
</dbReference>
<comment type="catalytic activity">
    <reaction evidence="1">
        <text>alpha-D-glucose 6-phosphate = beta-D-glucose 6-phosphate</text>
        <dbReference type="Rhea" id="RHEA:16249"/>
        <dbReference type="ChEBI" id="CHEBI:58225"/>
        <dbReference type="ChEBI" id="CHEBI:58247"/>
        <dbReference type="EC" id="5.1.3.15"/>
    </reaction>
</comment>
<dbReference type="Proteomes" id="UP001549691">
    <property type="component" value="Unassembled WGS sequence"/>
</dbReference>
<evidence type="ECO:0000256" key="3">
    <source>
        <dbReference type="ARBA" id="ARBA00023235"/>
    </source>
</evidence>
<dbReference type="PANTHER" id="PTHR11122:SF13">
    <property type="entry name" value="GLUCOSE-6-PHOSPHATE 1-EPIMERASE"/>
    <property type="match status" value="1"/>
</dbReference>
<dbReference type="SUPFAM" id="SSF74650">
    <property type="entry name" value="Galactose mutarotase-like"/>
    <property type="match status" value="1"/>
</dbReference>
<dbReference type="PIRSF" id="PIRSF016020">
    <property type="entry name" value="PHexose_mutarotase"/>
    <property type="match status" value="1"/>
</dbReference>
<evidence type="ECO:0000256" key="4">
    <source>
        <dbReference type="PIRNR" id="PIRNR016020"/>
    </source>
</evidence>
<comment type="similarity">
    <text evidence="2 4">Belongs to the glucose-6-phosphate 1-epimerase family.</text>
</comment>
<dbReference type="CDD" id="cd09020">
    <property type="entry name" value="D-hex-6-P-epi_like"/>
    <property type="match status" value="1"/>
</dbReference>
<gene>
    <name evidence="5" type="ORF">ABXR19_10785</name>
</gene>
<sequence>MATPLAQDIDYHGFPAIHLRSPDGAEAIVLLYGGHIVSWKPAGDEERLYLSEKAFFEAGKPVRGGVPICFPQFGTTGPLPQHGFVRTQMWEKVAARAGDDFAMATLRLKDNAETRALWPHAFQVELSVGVSNARLDMEFEVENTGESAFEFSAALHTYVRVKEVEEVRLEGLRGQTYRNLLNLNAKEETVDSGIAVTIDRELSRLYYETENPLLLRETDRSLGINSDNMPDTVVWNPWVETCAKIPDLPANGFRRYLCVEAGAIQNPVQLQAAESWWGRQTLVAM</sequence>
<reference evidence="5 6" key="1">
    <citation type="submission" date="2024-07" db="EMBL/GenBank/DDBJ databases">
        <title>Uliginosibacterium flavum JJ3220;KACC:17644.</title>
        <authorList>
            <person name="Kim M.K."/>
        </authorList>
    </citation>
    <scope>NUCLEOTIDE SEQUENCE [LARGE SCALE GENOMIC DNA]</scope>
    <source>
        <strain evidence="5 6">KACC:17644</strain>
    </source>
</reference>
<keyword evidence="3 4" id="KW-0413">Isomerase</keyword>
<dbReference type="EC" id="5.1.3.15" evidence="4"/>
<dbReference type="RefSeq" id="WP_354601134.1">
    <property type="nucleotide sequence ID" value="NZ_JBEWZI010000010.1"/>
</dbReference>
<dbReference type="Pfam" id="PF01263">
    <property type="entry name" value="Aldose_epim"/>
    <property type="match status" value="1"/>
</dbReference>
<evidence type="ECO:0000313" key="6">
    <source>
        <dbReference type="Proteomes" id="UP001549691"/>
    </source>
</evidence>
<keyword evidence="6" id="KW-1185">Reference proteome</keyword>
<proteinExistence type="inferred from homology"/>
<dbReference type="InterPro" id="IPR011013">
    <property type="entry name" value="Gal_mutarotase_sf_dom"/>
</dbReference>
<dbReference type="Gene3D" id="2.70.98.10">
    <property type="match status" value="1"/>
</dbReference>
<dbReference type="InterPro" id="IPR014718">
    <property type="entry name" value="GH-type_carb-bd"/>
</dbReference>
<dbReference type="InterPro" id="IPR025532">
    <property type="entry name" value="G6P_1-epimerase"/>
</dbReference>
<evidence type="ECO:0000256" key="1">
    <source>
        <dbReference type="ARBA" id="ARBA00001096"/>
    </source>
</evidence>
<accession>A0ABV2TL72</accession>
<comment type="caution">
    <text evidence="5">The sequence shown here is derived from an EMBL/GenBank/DDBJ whole genome shotgun (WGS) entry which is preliminary data.</text>
</comment>
<dbReference type="InterPro" id="IPR008183">
    <property type="entry name" value="Aldose_1/G6P_1-epimerase"/>
</dbReference>